<accession>A0A1G8N6E7</accession>
<dbReference type="Pfam" id="PF01548">
    <property type="entry name" value="DEDD_Tnp_IS110"/>
    <property type="match status" value="1"/>
</dbReference>
<dbReference type="Proteomes" id="UP000198853">
    <property type="component" value="Unassembled WGS sequence"/>
</dbReference>
<dbReference type="GO" id="GO:0006313">
    <property type="term" value="P:DNA transposition"/>
    <property type="evidence" value="ECO:0007669"/>
    <property type="project" value="InterPro"/>
</dbReference>
<organism evidence="2 3">
    <name type="scientific">Natribacillus halophilus</name>
    <dbReference type="NCBI Taxonomy" id="549003"/>
    <lineage>
        <taxon>Bacteria</taxon>
        <taxon>Bacillati</taxon>
        <taxon>Bacillota</taxon>
        <taxon>Bacilli</taxon>
        <taxon>Bacillales</taxon>
        <taxon>Bacillaceae</taxon>
        <taxon>Natribacillus</taxon>
    </lineage>
</organism>
<protein>
    <recommendedName>
        <fullName evidence="1">Transposase IS110-like N-terminal domain-containing protein</fullName>
    </recommendedName>
</protein>
<dbReference type="InterPro" id="IPR002525">
    <property type="entry name" value="Transp_IS110-like_N"/>
</dbReference>
<feature type="domain" description="Transposase IS110-like N-terminal" evidence="1">
    <location>
        <begin position="19"/>
        <end position="63"/>
    </location>
</feature>
<name>A0A1G8N6E7_9BACI</name>
<dbReference type="EMBL" id="FNEN01000005">
    <property type="protein sequence ID" value="SDI75685.1"/>
    <property type="molecule type" value="Genomic_DNA"/>
</dbReference>
<dbReference type="GO" id="GO:0004803">
    <property type="term" value="F:transposase activity"/>
    <property type="evidence" value="ECO:0007669"/>
    <property type="project" value="InterPro"/>
</dbReference>
<feature type="non-terminal residue" evidence="2">
    <location>
        <position position="69"/>
    </location>
</feature>
<dbReference type="GO" id="GO:0003677">
    <property type="term" value="F:DNA binding"/>
    <property type="evidence" value="ECO:0007669"/>
    <property type="project" value="InterPro"/>
</dbReference>
<sequence length="69" mass="8023">MNYTQNEKLAQITPETLIIGVDIAKNKHVARAIDDRGFEFGKRINFTNDLEGFETFLRWAEDHQANNQK</sequence>
<evidence type="ECO:0000259" key="1">
    <source>
        <dbReference type="Pfam" id="PF01548"/>
    </source>
</evidence>
<dbReference type="AlphaFoldDB" id="A0A1G8N6E7"/>
<keyword evidence="3" id="KW-1185">Reference proteome</keyword>
<dbReference type="RefSeq" id="WP_176764673.1">
    <property type="nucleotide sequence ID" value="NZ_FNEN01000005.1"/>
</dbReference>
<evidence type="ECO:0000313" key="2">
    <source>
        <dbReference type="EMBL" id="SDI75685.1"/>
    </source>
</evidence>
<proteinExistence type="predicted"/>
<evidence type="ECO:0000313" key="3">
    <source>
        <dbReference type="Proteomes" id="UP000198853"/>
    </source>
</evidence>
<reference evidence="2 3" key="1">
    <citation type="submission" date="2016-10" db="EMBL/GenBank/DDBJ databases">
        <authorList>
            <person name="de Groot N.N."/>
        </authorList>
    </citation>
    <scope>NUCLEOTIDE SEQUENCE [LARGE SCALE GENOMIC DNA]</scope>
    <source>
        <strain evidence="2 3">DSM 21771</strain>
    </source>
</reference>
<gene>
    <name evidence="2" type="ORF">SAMN04488123_105222</name>
</gene>